<dbReference type="Gene3D" id="1.10.10.10">
    <property type="entry name" value="Winged helix-like DNA-binding domain superfamily/Winged helix DNA-binding domain"/>
    <property type="match status" value="1"/>
</dbReference>
<dbReference type="Pfam" id="PF04542">
    <property type="entry name" value="Sigma70_r2"/>
    <property type="match status" value="1"/>
</dbReference>
<accession>A0A509EBJ1</accession>
<dbReference type="GO" id="GO:0003677">
    <property type="term" value="F:DNA binding"/>
    <property type="evidence" value="ECO:0007669"/>
    <property type="project" value="InterPro"/>
</dbReference>
<dbReference type="InterPro" id="IPR029068">
    <property type="entry name" value="Glyas_Bleomycin-R_OHBP_Dase"/>
</dbReference>
<protein>
    <recommendedName>
        <fullName evidence="2">VOC domain-containing protein</fullName>
    </recommendedName>
</protein>
<dbReference type="InterPro" id="IPR013325">
    <property type="entry name" value="RNA_pol_sigma_r2"/>
</dbReference>
<dbReference type="AlphaFoldDB" id="A0A509EBJ1"/>
<dbReference type="SUPFAM" id="SSF88946">
    <property type="entry name" value="Sigma2 domain of RNA polymerase sigma factors"/>
    <property type="match status" value="1"/>
</dbReference>
<organism evidence="3 4">
    <name type="scientific">Methylobacterium symbioticum</name>
    <dbReference type="NCBI Taxonomy" id="2584084"/>
    <lineage>
        <taxon>Bacteria</taxon>
        <taxon>Pseudomonadati</taxon>
        <taxon>Pseudomonadota</taxon>
        <taxon>Alphaproteobacteria</taxon>
        <taxon>Hyphomicrobiales</taxon>
        <taxon>Methylobacteriaceae</taxon>
        <taxon>Methylobacterium</taxon>
    </lineage>
</organism>
<keyword evidence="4" id="KW-1185">Reference proteome</keyword>
<feature type="domain" description="VOC" evidence="2">
    <location>
        <begin position="467"/>
        <end position="589"/>
    </location>
</feature>
<dbReference type="PROSITE" id="PS51819">
    <property type="entry name" value="VOC"/>
    <property type="match status" value="1"/>
</dbReference>
<reference evidence="3 4" key="1">
    <citation type="submission" date="2019-06" db="EMBL/GenBank/DDBJ databases">
        <authorList>
            <person name="Rodrigo-Torres L."/>
            <person name="Arahal R. D."/>
            <person name="Lucena T."/>
        </authorList>
    </citation>
    <scope>NUCLEOTIDE SEQUENCE [LARGE SCALE GENOMIC DNA]</scope>
    <source>
        <strain evidence="3 4">SB0023/3</strain>
    </source>
</reference>
<dbReference type="InterPro" id="IPR013249">
    <property type="entry name" value="RNA_pol_sigma70_r4_t2"/>
</dbReference>
<feature type="compositionally biased region" description="Basic and acidic residues" evidence="1">
    <location>
        <begin position="440"/>
        <end position="454"/>
    </location>
</feature>
<name>A0A509EBJ1_9HYPH</name>
<evidence type="ECO:0000259" key="2">
    <source>
        <dbReference type="PROSITE" id="PS51819"/>
    </source>
</evidence>
<dbReference type="InterPro" id="IPR013324">
    <property type="entry name" value="RNA_pol_sigma_r3/r4-like"/>
</dbReference>
<feature type="region of interest" description="Disordered" evidence="1">
    <location>
        <begin position="415"/>
        <end position="464"/>
    </location>
</feature>
<evidence type="ECO:0000313" key="4">
    <source>
        <dbReference type="Proteomes" id="UP000410984"/>
    </source>
</evidence>
<gene>
    <name evidence="3" type="ORF">MET9862_01082</name>
</gene>
<dbReference type="CDD" id="cd07246">
    <property type="entry name" value="VOC_like"/>
    <property type="match status" value="1"/>
</dbReference>
<dbReference type="InterPro" id="IPR007627">
    <property type="entry name" value="RNA_pol_sigma70_r2"/>
</dbReference>
<dbReference type="Pfam" id="PF20239">
    <property type="entry name" value="DUF6596"/>
    <property type="match status" value="1"/>
</dbReference>
<dbReference type="Gene3D" id="1.10.1740.10">
    <property type="match status" value="1"/>
</dbReference>
<dbReference type="SUPFAM" id="SSF88659">
    <property type="entry name" value="Sigma3 and sigma4 domains of RNA polymerase sigma factors"/>
    <property type="match status" value="1"/>
</dbReference>
<dbReference type="InterPro" id="IPR046531">
    <property type="entry name" value="DUF6596"/>
</dbReference>
<dbReference type="GO" id="GO:0006352">
    <property type="term" value="P:DNA-templated transcription initiation"/>
    <property type="evidence" value="ECO:0007669"/>
    <property type="project" value="InterPro"/>
</dbReference>
<sequence>MSATDPDSAWIAAALAASRPRVIAALLRAFRDLDTAEEAYHEAVLRALRTWPRTGPPRDAAAWLILVGRNAALDGKRRRVRETPLPPEEALSDRDDAEAALAERMDASAYRDDILRLLFICCHPELPATQQIALALRIVSGLSVARIARAFLASEAAMEQRITRAKGRIARSAVPYEAPGPAERAERLGTVSAMVYLVFNAGYSAGTGTERAALCEEAIRLGRLLLRLFGSDPEVMGLMALMLLQHARTPARFDAEGAIILLDDQDRGLWRRPMIAEGLALVDKAMRHRAPGPYQVQAAIAALHARAARPQETDWAGIDALYATLERLQPSPVVSLNRAVATAKIGGPAAGLARVEPLAKSLNGYFHFHGLRGALLMQLGRDGEARAAMGRAIALAGTAAEAAHIRMQLDRLSRDAERPWKKRSARVSGAARPARPWGEAARKPGDAAEEERTRMSQNPETAPAPVKGGLVAYLTVDGALKAAEFYARAFGAETVTAMPADEQGRTMHVHLHVNGSSLMLSDAYPEHGHPFRDPQGFNLTLMVDEIDARYARAVEAGATAVMPPTEMFWGDRYGQLRDPFGVLWAMNQQKR</sequence>
<dbReference type="Proteomes" id="UP000410984">
    <property type="component" value="Unassembled WGS sequence"/>
</dbReference>
<dbReference type="InterPro" id="IPR004360">
    <property type="entry name" value="Glyas_Fos-R_dOase_dom"/>
</dbReference>
<dbReference type="PANTHER" id="PTHR47756">
    <property type="entry name" value="BLL6612 PROTEIN-RELATED"/>
    <property type="match status" value="1"/>
</dbReference>
<evidence type="ECO:0000313" key="3">
    <source>
        <dbReference type="EMBL" id="VUD70513.1"/>
    </source>
</evidence>
<dbReference type="Gene3D" id="3.30.720.110">
    <property type="match status" value="1"/>
</dbReference>
<dbReference type="PANTHER" id="PTHR47756:SF1">
    <property type="entry name" value="BLL0085 PROTEIN"/>
    <property type="match status" value="1"/>
</dbReference>
<dbReference type="Pfam" id="PF00903">
    <property type="entry name" value="Glyoxalase"/>
    <property type="match status" value="1"/>
</dbReference>
<dbReference type="SUPFAM" id="SSF54593">
    <property type="entry name" value="Glyoxalase/Bleomycin resistance protein/Dihydroxybiphenyl dioxygenase"/>
    <property type="match status" value="1"/>
</dbReference>
<dbReference type="InterPro" id="IPR037523">
    <property type="entry name" value="VOC_core"/>
</dbReference>
<evidence type="ECO:0000256" key="1">
    <source>
        <dbReference type="SAM" id="MobiDB-lite"/>
    </source>
</evidence>
<dbReference type="Gene3D" id="3.30.720.120">
    <property type="match status" value="1"/>
</dbReference>
<dbReference type="EMBL" id="CABFPH010000009">
    <property type="protein sequence ID" value="VUD70513.1"/>
    <property type="molecule type" value="Genomic_DNA"/>
</dbReference>
<proteinExistence type="predicted"/>
<dbReference type="OrthoDB" id="9780299at2"/>
<dbReference type="InterPro" id="IPR036388">
    <property type="entry name" value="WH-like_DNA-bd_sf"/>
</dbReference>
<dbReference type="GO" id="GO:0016987">
    <property type="term" value="F:sigma factor activity"/>
    <property type="evidence" value="ECO:0007669"/>
    <property type="project" value="InterPro"/>
</dbReference>
<dbReference type="Pfam" id="PF08281">
    <property type="entry name" value="Sigma70_r4_2"/>
    <property type="match status" value="1"/>
</dbReference>